<name>A0A645BDB4_9ZZZZ</name>
<organism evidence="1">
    <name type="scientific">bioreactor metagenome</name>
    <dbReference type="NCBI Taxonomy" id="1076179"/>
    <lineage>
        <taxon>unclassified sequences</taxon>
        <taxon>metagenomes</taxon>
        <taxon>ecological metagenomes</taxon>
    </lineage>
</organism>
<proteinExistence type="predicted"/>
<gene>
    <name evidence="1" type="ORF">SDC9_110325</name>
</gene>
<sequence>MLIGGIESGEVVLDVVEEDLDLDEVCQTRAGLGEHLLKQFEAVSGLFLDSAATDCPGRRVVRGHA</sequence>
<comment type="caution">
    <text evidence="1">The sequence shown here is derived from an EMBL/GenBank/DDBJ whole genome shotgun (WGS) entry which is preliminary data.</text>
</comment>
<evidence type="ECO:0000313" key="1">
    <source>
        <dbReference type="EMBL" id="MPM63445.1"/>
    </source>
</evidence>
<dbReference type="AlphaFoldDB" id="A0A645BDB4"/>
<reference evidence="1" key="1">
    <citation type="submission" date="2019-08" db="EMBL/GenBank/DDBJ databases">
        <authorList>
            <person name="Kucharzyk K."/>
            <person name="Murdoch R.W."/>
            <person name="Higgins S."/>
            <person name="Loffler F."/>
        </authorList>
    </citation>
    <scope>NUCLEOTIDE SEQUENCE</scope>
</reference>
<dbReference type="EMBL" id="VSSQ01019416">
    <property type="protein sequence ID" value="MPM63445.1"/>
    <property type="molecule type" value="Genomic_DNA"/>
</dbReference>
<protein>
    <submittedName>
        <fullName evidence="1">Uncharacterized protein</fullName>
    </submittedName>
</protein>
<accession>A0A645BDB4</accession>